<dbReference type="InterPro" id="IPR007410">
    <property type="entry name" value="LpqE-like"/>
</dbReference>
<protein>
    <submittedName>
        <fullName evidence="3">Copper chaperone PCu(A)C</fullName>
    </submittedName>
</protein>
<evidence type="ECO:0000256" key="1">
    <source>
        <dbReference type="SAM" id="MobiDB-lite"/>
    </source>
</evidence>
<accession>A0A7S9LT75</accession>
<dbReference type="PANTHER" id="PTHR36302">
    <property type="entry name" value="BLR7088 PROTEIN"/>
    <property type="match status" value="1"/>
</dbReference>
<keyword evidence="2" id="KW-0732">Signal</keyword>
<reference evidence="3 4" key="1">
    <citation type="submission" date="2020-11" db="EMBL/GenBank/DDBJ databases">
        <title>Description of Pontivivens ytuae sp. nov. isolated from deep sea sediment of Mariana Trench.</title>
        <authorList>
            <person name="Wang Z."/>
            <person name="Sun Q.-L."/>
            <person name="Xu X.-D."/>
            <person name="Tang Y.-Z."/>
            <person name="Zhang J."/>
        </authorList>
    </citation>
    <scope>NUCLEOTIDE SEQUENCE [LARGE SCALE GENOMIC DNA]</scope>
    <source>
        <strain evidence="3 4">MT2928</strain>
    </source>
</reference>
<dbReference type="Gene3D" id="2.60.40.1890">
    <property type="entry name" value="PCu(A)C copper chaperone"/>
    <property type="match status" value="1"/>
</dbReference>
<dbReference type="InterPro" id="IPR036182">
    <property type="entry name" value="PCuAC_sf"/>
</dbReference>
<dbReference type="PANTHER" id="PTHR36302:SF1">
    <property type="entry name" value="COPPER CHAPERONE PCU(A)C"/>
    <property type="match status" value="1"/>
</dbReference>
<gene>
    <name evidence="3" type="ORF">I0K15_02665</name>
</gene>
<keyword evidence="4" id="KW-1185">Reference proteome</keyword>
<dbReference type="EMBL" id="CP064942">
    <property type="protein sequence ID" value="QPH54701.1"/>
    <property type="molecule type" value="Genomic_DNA"/>
</dbReference>
<evidence type="ECO:0000313" key="4">
    <source>
        <dbReference type="Proteomes" id="UP000594800"/>
    </source>
</evidence>
<dbReference type="AlphaFoldDB" id="A0A7S9LT75"/>
<sequence length="203" mass="21665">MRALPLILALMAAPALAEGEHGHDHDHEEHAEGEHHDAHDDHGHEDHAGHDDHGHGDHAHEEHAGDDDGHLSEVEGVRILHAWTPATRRGPAPIYFEFENERDAPVMVTGGATDHGEAAAVMGVSLTAGGAPVTLGEMEILAGDDVDFDAQGVFLMLVEIDEPLEEGQSFPLDITVEPVGTIEVQVDVLAADATRHPHAGHVH</sequence>
<feature type="region of interest" description="Disordered" evidence="1">
    <location>
        <begin position="18"/>
        <end position="69"/>
    </location>
</feature>
<evidence type="ECO:0000313" key="3">
    <source>
        <dbReference type="EMBL" id="QPH54701.1"/>
    </source>
</evidence>
<proteinExistence type="predicted"/>
<dbReference type="Pfam" id="PF04314">
    <property type="entry name" value="PCuAC"/>
    <property type="match status" value="1"/>
</dbReference>
<organism evidence="3 4">
    <name type="scientific">Pontivivens ytuae</name>
    <dbReference type="NCBI Taxonomy" id="2789856"/>
    <lineage>
        <taxon>Bacteria</taxon>
        <taxon>Pseudomonadati</taxon>
        <taxon>Pseudomonadota</taxon>
        <taxon>Alphaproteobacteria</taxon>
        <taxon>Rhodobacterales</taxon>
        <taxon>Paracoccaceae</taxon>
        <taxon>Pontivivens</taxon>
    </lineage>
</organism>
<evidence type="ECO:0000256" key="2">
    <source>
        <dbReference type="SAM" id="SignalP"/>
    </source>
</evidence>
<dbReference type="SUPFAM" id="SSF110087">
    <property type="entry name" value="DR1885-like metal-binding protein"/>
    <property type="match status" value="1"/>
</dbReference>
<dbReference type="KEGG" id="poz:I0K15_02665"/>
<dbReference type="RefSeq" id="WP_196103909.1">
    <property type="nucleotide sequence ID" value="NZ_CP064942.1"/>
</dbReference>
<name>A0A7S9LT75_9RHOB</name>
<dbReference type="Proteomes" id="UP000594800">
    <property type="component" value="Chromosome"/>
</dbReference>
<feature type="chain" id="PRO_5032268448" evidence="2">
    <location>
        <begin position="18"/>
        <end position="203"/>
    </location>
</feature>
<feature type="signal peptide" evidence="2">
    <location>
        <begin position="1"/>
        <end position="17"/>
    </location>
</feature>
<dbReference type="InterPro" id="IPR058248">
    <property type="entry name" value="Lxx211020-like"/>
</dbReference>